<dbReference type="Pfam" id="PF03083">
    <property type="entry name" value="MtN3_slv"/>
    <property type="match status" value="2"/>
</dbReference>
<keyword evidence="6 12" id="KW-0762">Sugar transport</keyword>
<keyword evidence="7 12" id="KW-0812">Transmembrane</keyword>
<evidence type="ECO:0000256" key="2">
    <source>
        <dbReference type="ARBA" id="ARBA00004653"/>
    </source>
</evidence>
<gene>
    <name evidence="13" type="ORF">MELIAE_LOCUS7247</name>
</gene>
<dbReference type="GO" id="GO:0005886">
    <property type="term" value="C:plasma membrane"/>
    <property type="evidence" value="ECO:0007669"/>
    <property type="project" value="UniProtKB-SubCell"/>
</dbReference>
<dbReference type="FunFam" id="1.20.1280.290:FF:000004">
    <property type="entry name" value="Sugar transporter SWEET"/>
    <property type="match status" value="1"/>
</dbReference>
<keyword evidence="8" id="KW-0677">Repeat</keyword>
<protein>
    <recommendedName>
        <fullName evidence="12">Sugar transporter SWEET</fullName>
    </recommendedName>
</protein>
<keyword evidence="4 12" id="KW-0813">Transport</keyword>
<name>A0A9P0FJG4_BRAAE</name>
<feature type="transmembrane region" description="Helical" evidence="12">
    <location>
        <begin position="134"/>
        <end position="155"/>
    </location>
</feature>
<comment type="function">
    <text evidence="12">Mediates sugar transport across membranes.</text>
</comment>
<keyword evidence="9 12" id="KW-1133">Transmembrane helix</keyword>
<dbReference type="PANTHER" id="PTHR10791">
    <property type="entry name" value="RAG1-ACTIVATING PROTEIN 1"/>
    <property type="match status" value="1"/>
</dbReference>
<dbReference type="EMBL" id="OV121135">
    <property type="protein sequence ID" value="CAH0556042.1"/>
    <property type="molecule type" value="Genomic_DNA"/>
</dbReference>
<sequence>MERLSASLQPHKELVGSIASIVTILQFFTGAFLIKDIYKKQSTEGIPAIPFIGGIVIGSLTLKYAQILNDPAMLQVNVFAIILNSIYLMVYFAYSKDRVKEVWQPVSVGVAIAAVFLGYAAVESPANLEFRYGLAVTVLMLLLVASPLMDVAEIISNKDASSIPFPMTLMGSLVSFLWLIYGIILLNNFMIVQNIIGFLLCMVQLVLIQLYPGKPKNKKISKSKNKSQ</sequence>
<evidence type="ECO:0000256" key="8">
    <source>
        <dbReference type="ARBA" id="ARBA00022737"/>
    </source>
</evidence>
<dbReference type="InterPro" id="IPR004316">
    <property type="entry name" value="SWEET_rpt"/>
</dbReference>
<dbReference type="Proteomes" id="UP001154078">
    <property type="component" value="Chromosome 4"/>
</dbReference>
<keyword evidence="10" id="KW-0333">Golgi apparatus</keyword>
<feature type="transmembrane region" description="Helical" evidence="12">
    <location>
        <begin position="46"/>
        <end position="66"/>
    </location>
</feature>
<evidence type="ECO:0000256" key="3">
    <source>
        <dbReference type="ARBA" id="ARBA00007809"/>
    </source>
</evidence>
<accession>A0A9P0FJG4</accession>
<evidence type="ECO:0000256" key="12">
    <source>
        <dbReference type="RuleBase" id="RU910715"/>
    </source>
</evidence>
<proteinExistence type="inferred from homology"/>
<dbReference type="GO" id="GO:0000139">
    <property type="term" value="C:Golgi membrane"/>
    <property type="evidence" value="ECO:0007669"/>
    <property type="project" value="UniProtKB-SubCell"/>
</dbReference>
<dbReference type="GO" id="GO:0051119">
    <property type="term" value="F:sugar transmembrane transporter activity"/>
    <property type="evidence" value="ECO:0007669"/>
    <property type="project" value="InterPro"/>
</dbReference>
<dbReference type="Gene3D" id="1.20.1280.290">
    <property type="match status" value="2"/>
</dbReference>
<evidence type="ECO:0000313" key="14">
    <source>
        <dbReference type="Proteomes" id="UP001154078"/>
    </source>
</evidence>
<feature type="transmembrane region" description="Helical" evidence="12">
    <location>
        <begin position="191"/>
        <end position="211"/>
    </location>
</feature>
<evidence type="ECO:0000256" key="5">
    <source>
        <dbReference type="ARBA" id="ARBA00022475"/>
    </source>
</evidence>
<feature type="transmembrane region" description="Helical" evidence="12">
    <location>
        <begin position="14"/>
        <end position="34"/>
    </location>
</feature>
<evidence type="ECO:0000256" key="6">
    <source>
        <dbReference type="ARBA" id="ARBA00022597"/>
    </source>
</evidence>
<evidence type="ECO:0000256" key="7">
    <source>
        <dbReference type="ARBA" id="ARBA00022692"/>
    </source>
</evidence>
<feature type="transmembrane region" description="Helical" evidence="12">
    <location>
        <begin position="167"/>
        <end position="185"/>
    </location>
</feature>
<keyword evidence="5" id="KW-1003">Cell membrane</keyword>
<comment type="subcellular location">
    <subcellularLocation>
        <location evidence="1 12">Cell membrane</location>
        <topology evidence="1 12">Multi-pass membrane protein</topology>
    </subcellularLocation>
    <subcellularLocation>
        <location evidence="2">Golgi apparatus membrane</location>
        <topology evidence="2">Multi-pass membrane protein</topology>
    </subcellularLocation>
</comment>
<evidence type="ECO:0000256" key="4">
    <source>
        <dbReference type="ARBA" id="ARBA00022448"/>
    </source>
</evidence>
<dbReference type="PANTHER" id="PTHR10791:SF5">
    <property type="entry name" value="SUGAR TRANSPORTER SWEET"/>
    <property type="match status" value="1"/>
</dbReference>
<dbReference type="InterPro" id="IPR047664">
    <property type="entry name" value="SWEET"/>
</dbReference>
<evidence type="ECO:0000256" key="1">
    <source>
        <dbReference type="ARBA" id="ARBA00004651"/>
    </source>
</evidence>
<dbReference type="OrthoDB" id="409725at2759"/>
<keyword evidence="14" id="KW-1185">Reference proteome</keyword>
<comment type="similarity">
    <text evidence="3 12">Belongs to the SWEET sugar transporter family.</text>
</comment>
<evidence type="ECO:0000313" key="13">
    <source>
        <dbReference type="EMBL" id="CAH0556042.1"/>
    </source>
</evidence>
<evidence type="ECO:0000256" key="11">
    <source>
        <dbReference type="ARBA" id="ARBA00023136"/>
    </source>
</evidence>
<feature type="transmembrane region" description="Helical" evidence="12">
    <location>
        <begin position="106"/>
        <end position="122"/>
    </location>
</feature>
<keyword evidence="11 12" id="KW-0472">Membrane</keyword>
<evidence type="ECO:0000256" key="10">
    <source>
        <dbReference type="ARBA" id="ARBA00023034"/>
    </source>
</evidence>
<dbReference type="AlphaFoldDB" id="A0A9P0FJG4"/>
<feature type="transmembrane region" description="Helical" evidence="12">
    <location>
        <begin position="72"/>
        <end position="94"/>
    </location>
</feature>
<organism evidence="13 14">
    <name type="scientific">Brassicogethes aeneus</name>
    <name type="common">Rape pollen beetle</name>
    <name type="synonym">Meligethes aeneus</name>
    <dbReference type="NCBI Taxonomy" id="1431903"/>
    <lineage>
        <taxon>Eukaryota</taxon>
        <taxon>Metazoa</taxon>
        <taxon>Ecdysozoa</taxon>
        <taxon>Arthropoda</taxon>
        <taxon>Hexapoda</taxon>
        <taxon>Insecta</taxon>
        <taxon>Pterygota</taxon>
        <taxon>Neoptera</taxon>
        <taxon>Endopterygota</taxon>
        <taxon>Coleoptera</taxon>
        <taxon>Polyphaga</taxon>
        <taxon>Cucujiformia</taxon>
        <taxon>Nitidulidae</taxon>
        <taxon>Meligethinae</taxon>
        <taxon>Brassicogethes</taxon>
    </lineage>
</organism>
<reference evidence="13" key="1">
    <citation type="submission" date="2021-12" db="EMBL/GenBank/DDBJ databases">
        <authorList>
            <person name="King R."/>
        </authorList>
    </citation>
    <scope>NUCLEOTIDE SEQUENCE</scope>
</reference>
<evidence type="ECO:0000256" key="9">
    <source>
        <dbReference type="ARBA" id="ARBA00022989"/>
    </source>
</evidence>